<organism evidence="2 3">
    <name type="scientific">Drosophila erecta</name>
    <name type="common">Fruit fly</name>
    <dbReference type="NCBI Taxonomy" id="7220"/>
    <lineage>
        <taxon>Eukaryota</taxon>
        <taxon>Metazoa</taxon>
        <taxon>Ecdysozoa</taxon>
        <taxon>Arthropoda</taxon>
        <taxon>Hexapoda</taxon>
        <taxon>Insecta</taxon>
        <taxon>Pterygota</taxon>
        <taxon>Neoptera</taxon>
        <taxon>Endopterygota</taxon>
        <taxon>Diptera</taxon>
        <taxon>Brachycera</taxon>
        <taxon>Muscomorpha</taxon>
        <taxon>Ephydroidea</taxon>
        <taxon>Drosophilidae</taxon>
        <taxon>Drosophila</taxon>
        <taxon>Sophophora</taxon>
    </lineage>
</organism>
<name>B3NX07_DROER</name>
<dbReference type="InterPro" id="IPR041400">
    <property type="entry name" value="PARP16_N"/>
</dbReference>
<dbReference type="OrthoDB" id="7868220at2759"/>
<sequence length="385" mass="42509">MDTTVPMGMVPSNLNPFLNPRPVPIPVTKPRTKVQQDELHDGVLAFNKEKVPPPASSRLSPLRLAMCQVRDALRAQPHASDISLLIFTAAASSEEHEKALIPVPPQFQAVLGSGCQVERLRQAVADNWPSCRLMLDCSSADDQNADLLPDDVDALHLLHWILVGTPSSPTLRRLSGLHLRQLCRVLGLAHPTVEPGHLLSISYDGVDQRIGDPGPRPSYGYLGLPFKYLYRFLATGRLEHPPGAPIRLYAQLETALVDCEELSSLPQEQSRDPSPLCWRNSKLQAPQRALVICQLPSELDESIAPLSPEKHFLEYCVQESLSLRPCYLLLFDDAVASSVMFTWPGKCVKLDTGPSMVQRSRVKILRMVRNVGSRLGAARRALVGL</sequence>
<reference evidence="2 3" key="2">
    <citation type="journal article" date="2008" name="Bioinformatics">
        <title>Assembly reconciliation.</title>
        <authorList>
            <person name="Zimin A.V."/>
            <person name="Smith D.R."/>
            <person name="Sutton G."/>
            <person name="Yorke J.A."/>
        </authorList>
    </citation>
    <scope>NUCLEOTIDE SEQUENCE [LARGE SCALE GENOMIC DNA]</scope>
    <source>
        <strain evidence="2 3">TSC#14021-0224.01</strain>
    </source>
</reference>
<proteinExistence type="predicted"/>
<accession>B3NX07</accession>
<dbReference type="Proteomes" id="UP000008711">
    <property type="component" value="Unassembled WGS sequence"/>
</dbReference>
<dbReference type="OMA" id="LMSICYE"/>
<dbReference type="HOGENOM" id="CLU_718181_0_0_1"/>
<keyword evidence="3" id="KW-1185">Reference proteome</keyword>
<dbReference type="Pfam" id="PF18084">
    <property type="entry name" value="ARTD15_N"/>
    <property type="match status" value="1"/>
</dbReference>
<evidence type="ECO:0000259" key="1">
    <source>
        <dbReference type="Pfam" id="PF18084"/>
    </source>
</evidence>
<feature type="domain" description="PARP16 N-terminal" evidence="1">
    <location>
        <begin position="72"/>
        <end position="162"/>
    </location>
</feature>
<protein>
    <recommendedName>
        <fullName evidence="1">PARP16 N-terminal domain-containing protein</fullName>
    </recommendedName>
</protein>
<evidence type="ECO:0000313" key="3">
    <source>
        <dbReference type="Proteomes" id="UP000008711"/>
    </source>
</evidence>
<dbReference type="AlphaFoldDB" id="B3NX07"/>
<gene>
    <name evidence="2" type="primary">Dere\GG19303</name>
    <name evidence="2" type="synonym">dere_GLEANR_4060</name>
    <name evidence="2" type="synonym">GG19303</name>
    <name evidence="2" type="ORF">Dere_GG19303</name>
</gene>
<dbReference type="EMBL" id="CH954180">
    <property type="protein sequence ID" value="EDV46836.1"/>
    <property type="molecule type" value="Genomic_DNA"/>
</dbReference>
<dbReference type="eggNOG" id="ENOG502TCJS">
    <property type="taxonomic scope" value="Eukaryota"/>
</dbReference>
<reference evidence="2 3" key="1">
    <citation type="journal article" date="2007" name="Nature">
        <title>Evolution of genes and genomes on the Drosophila phylogeny.</title>
        <authorList>
            <consortium name="Drosophila 12 Genomes Consortium"/>
            <person name="Clark A.G."/>
            <person name="Eisen M.B."/>
            <person name="Smith D.R."/>
            <person name="Bergman C.M."/>
            <person name="Oliver B."/>
            <person name="Markow T.A."/>
            <person name="Kaufman T.C."/>
            <person name="Kellis M."/>
            <person name="Gelbart W."/>
            <person name="Iyer V.N."/>
            <person name="Pollard D.A."/>
            <person name="Sackton T.B."/>
            <person name="Larracuente A.M."/>
            <person name="Singh N.D."/>
            <person name="Abad J.P."/>
            <person name="Abt D.N."/>
            <person name="Adryan B."/>
            <person name="Aguade M."/>
            <person name="Akashi H."/>
            <person name="Anderson W.W."/>
            <person name="Aquadro C.F."/>
            <person name="Ardell D.H."/>
            <person name="Arguello R."/>
            <person name="Artieri C.G."/>
            <person name="Barbash D.A."/>
            <person name="Barker D."/>
            <person name="Barsanti P."/>
            <person name="Batterham P."/>
            <person name="Batzoglou S."/>
            <person name="Begun D."/>
            <person name="Bhutkar A."/>
            <person name="Blanco E."/>
            <person name="Bosak S.A."/>
            <person name="Bradley R.K."/>
            <person name="Brand A.D."/>
            <person name="Brent M.R."/>
            <person name="Brooks A.N."/>
            <person name="Brown R.H."/>
            <person name="Butlin R.K."/>
            <person name="Caggese C."/>
            <person name="Calvi B.R."/>
            <person name="Bernardo de Carvalho A."/>
            <person name="Caspi A."/>
            <person name="Castrezana S."/>
            <person name="Celniker S.E."/>
            <person name="Chang J.L."/>
            <person name="Chapple C."/>
            <person name="Chatterji S."/>
            <person name="Chinwalla A."/>
            <person name="Civetta A."/>
            <person name="Clifton S.W."/>
            <person name="Comeron J.M."/>
            <person name="Costello J.C."/>
            <person name="Coyne J.A."/>
            <person name="Daub J."/>
            <person name="David R.G."/>
            <person name="Delcher A.L."/>
            <person name="Delehaunty K."/>
            <person name="Do C.B."/>
            <person name="Ebling H."/>
            <person name="Edwards K."/>
            <person name="Eickbush T."/>
            <person name="Evans J.D."/>
            <person name="Filipski A."/>
            <person name="Findeiss S."/>
            <person name="Freyhult E."/>
            <person name="Fulton L."/>
            <person name="Fulton R."/>
            <person name="Garcia A.C."/>
            <person name="Gardiner A."/>
            <person name="Garfield D.A."/>
            <person name="Garvin B.E."/>
            <person name="Gibson G."/>
            <person name="Gilbert D."/>
            <person name="Gnerre S."/>
            <person name="Godfrey J."/>
            <person name="Good R."/>
            <person name="Gotea V."/>
            <person name="Gravely B."/>
            <person name="Greenberg A.J."/>
            <person name="Griffiths-Jones S."/>
            <person name="Gross S."/>
            <person name="Guigo R."/>
            <person name="Gustafson E.A."/>
            <person name="Haerty W."/>
            <person name="Hahn M.W."/>
            <person name="Halligan D.L."/>
            <person name="Halpern A.L."/>
            <person name="Halter G.M."/>
            <person name="Han M.V."/>
            <person name="Heger A."/>
            <person name="Hillier L."/>
            <person name="Hinrichs A.S."/>
            <person name="Holmes I."/>
            <person name="Hoskins R.A."/>
            <person name="Hubisz M.J."/>
            <person name="Hultmark D."/>
            <person name="Huntley M.A."/>
            <person name="Jaffe D.B."/>
            <person name="Jagadeeshan S."/>
            <person name="Jeck W.R."/>
            <person name="Johnson J."/>
            <person name="Jones C.D."/>
            <person name="Jordan W.C."/>
            <person name="Karpen G.H."/>
            <person name="Kataoka E."/>
            <person name="Keightley P.D."/>
            <person name="Kheradpour P."/>
            <person name="Kirkness E.F."/>
            <person name="Koerich L.B."/>
            <person name="Kristiansen K."/>
            <person name="Kudrna D."/>
            <person name="Kulathinal R.J."/>
            <person name="Kumar S."/>
            <person name="Kwok R."/>
            <person name="Lander E."/>
            <person name="Langley C.H."/>
            <person name="Lapoint R."/>
            <person name="Lazzaro B.P."/>
            <person name="Lee S.J."/>
            <person name="Levesque L."/>
            <person name="Li R."/>
            <person name="Lin C.F."/>
            <person name="Lin M.F."/>
            <person name="Lindblad-Toh K."/>
            <person name="Llopart A."/>
            <person name="Long M."/>
            <person name="Low L."/>
            <person name="Lozovsky E."/>
            <person name="Lu J."/>
            <person name="Luo M."/>
            <person name="Machado C.A."/>
            <person name="Makalowski W."/>
            <person name="Marzo M."/>
            <person name="Matsuda M."/>
            <person name="Matzkin L."/>
            <person name="McAllister B."/>
            <person name="McBride C.S."/>
            <person name="McKernan B."/>
            <person name="McKernan K."/>
            <person name="Mendez-Lago M."/>
            <person name="Minx P."/>
            <person name="Mollenhauer M.U."/>
            <person name="Montooth K."/>
            <person name="Mount S.M."/>
            <person name="Mu X."/>
            <person name="Myers E."/>
            <person name="Negre B."/>
            <person name="Newfeld S."/>
            <person name="Nielsen R."/>
            <person name="Noor M.A."/>
            <person name="O'Grady P."/>
            <person name="Pachter L."/>
            <person name="Papaceit M."/>
            <person name="Parisi M.J."/>
            <person name="Parisi M."/>
            <person name="Parts L."/>
            <person name="Pedersen J.S."/>
            <person name="Pesole G."/>
            <person name="Phillippy A.M."/>
            <person name="Ponting C.P."/>
            <person name="Pop M."/>
            <person name="Porcelli D."/>
            <person name="Powell J.R."/>
            <person name="Prohaska S."/>
            <person name="Pruitt K."/>
            <person name="Puig M."/>
            <person name="Quesneville H."/>
            <person name="Ram K.R."/>
            <person name="Rand D."/>
            <person name="Rasmussen M.D."/>
            <person name="Reed L.K."/>
            <person name="Reenan R."/>
            <person name="Reily A."/>
            <person name="Remington K.A."/>
            <person name="Rieger T.T."/>
            <person name="Ritchie M.G."/>
            <person name="Robin C."/>
            <person name="Rogers Y.H."/>
            <person name="Rohde C."/>
            <person name="Rozas J."/>
            <person name="Rubenfield M.J."/>
            <person name="Ruiz A."/>
            <person name="Russo S."/>
            <person name="Salzberg S.L."/>
            <person name="Sanchez-Gracia A."/>
            <person name="Saranga D.J."/>
            <person name="Sato H."/>
            <person name="Schaeffer S.W."/>
            <person name="Schatz M.C."/>
            <person name="Schlenke T."/>
            <person name="Schwartz R."/>
            <person name="Segarra C."/>
            <person name="Singh R.S."/>
            <person name="Sirot L."/>
            <person name="Sirota M."/>
            <person name="Sisneros N.B."/>
            <person name="Smith C.D."/>
            <person name="Smith T.F."/>
            <person name="Spieth J."/>
            <person name="Stage D.E."/>
            <person name="Stark A."/>
            <person name="Stephan W."/>
            <person name="Strausberg R.L."/>
            <person name="Strempel S."/>
            <person name="Sturgill D."/>
            <person name="Sutton G."/>
            <person name="Sutton G.G."/>
            <person name="Tao W."/>
            <person name="Teichmann S."/>
            <person name="Tobari Y.N."/>
            <person name="Tomimura Y."/>
            <person name="Tsolas J.M."/>
            <person name="Valente V.L."/>
            <person name="Venter E."/>
            <person name="Venter J.C."/>
            <person name="Vicario S."/>
            <person name="Vieira F.G."/>
            <person name="Vilella A.J."/>
            <person name="Villasante A."/>
            <person name="Walenz B."/>
            <person name="Wang J."/>
            <person name="Wasserman M."/>
            <person name="Watts T."/>
            <person name="Wilson D."/>
            <person name="Wilson R.K."/>
            <person name="Wing R.A."/>
            <person name="Wolfner M.F."/>
            <person name="Wong A."/>
            <person name="Wong G.K."/>
            <person name="Wu C.I."/>
            <person name="Wu G."/>
            <person name="Yamamoto D."/>
            <person name="Yang H.P."/>
            <person name="Yang S.P."/>
            <person name="Yorke J.A."/>
            <person name="Yoshida K."/>
            <person name="Zdobnov E."/>
            <person name="Zhang P."/>
            <person name="Zhang Y."/>
            <person name="Zimin A.V."/>
            <person name="Baldwin J."/>
            <person name="Abdouelleil A."/>
            <person name="Abdulkadir J."/>
            <person name="Abebe A."/>
            <person name="Abera B."/>
            <person name="Abreu J."/>
            <person name="Acer S.C."/>
            <person name="Aftuck L."/>
            <person name="Alexander A."/>
            <person name="An P."/>
            <person name="Anderson E."/>
            <person name="Anderson S."/>
            <person name="Arachi H."/>
            <person name="Azer M."/>
            <person name="Bachantsang P."/>
            <person name="Barry A."/>
            <person name="Bayul T."/>
            <person name="Berlin A."/>
            <person name="Bessette D."/>
            <person name="Bloom T."/>
            <person name="Blye J."/>
            <person name="Boguslavskiy L."/>
            <person name="Bonnet C."/>
            <person name="Boukhgalter B."/>
            <person name="Bourzgui I."/>
            <person name="Brown A."/>
            <person name="Cahill P."/>
            <person name="Channer S."/>
            <person name="Cheshatsang Y."/>
            <person name="Chuda L."/>
            <person name="Citroen M."/>
            <person name="Collymore A."/>
            <person name="Cooke P."/>
            <person name="Costello M."/>
            <person name="D'Aco K."/>
            <person name="Daza R."/>
            <person name="De Haan G."/>
            <person name="DeGray S."/>
            <person name="DeMaso C."/>
            <person name="Dhargay N."/>
            <person name="Dooley K."/>
            <person name="Dooley E."/>
            <person name="Doricent M."/>
            <person name="Dorje P."/>
            <person name="Dorjee K."/>
            <person name="Dupes A."/>
            <person name="Elong R."/>
            <person name="Falk J."/>
            <person name="Farina A."/>
            <person name="Faro S."/>
            <person name="Ferguson D."/>
            <person name="Fisher S."/>
            <person name="Foley C.D."/>
            <person name="Franke A."/>
            <person name="Friedrich D."/>
            <person name="Gadbois L."/>
            <person name="Gearin G."/>
            <person name="Gearin C.R."/>
            <person name="Giannoukos G."/>
            <person name="Goode T."/>
            <person name="Graham J."/>
            <person name="Grandbois E."/>
            <person name="Grewal S."/>
            <person name="Gyaltsen K."/>
            <person name="Hafez N."/>
            <person name="Hagos B."/>
            <person name="Hall J."/>
            <person name="Henson C."/>
            <person name="Hollinger A."/>
            <person name="Honan T."/>
            <person name="Huard M.D."/>
            <person name="Hughes L."/>
            <person name="Hurhula B."/>
            <person name="Husby M.E."/>
            <person name="Kamat A."/>
            <person name="Kanga B."/>
            <person name="Kashin S."/>
            <person name="Khazanovich D."/>
            <person name="Kisner P."/>
            <person name="Lance K."/>
            <person name="Lara M."/>
            <person name="Lee W."/>
            <person name="Lennon N."/>
            <person name="Letendre F."/>
            <person name="LeVine R."/>
            <person name="Lipovsky A."/>
            <person name="Liu X."/>
            <person name="Liu J."/>
            <person name="Liu S."/>
            <person name="Lokyitsang T."/>
            <person name="Lokyitsang Y."/>
            <person name="Lubonja R."/>
            <person name="Lui A."/>
            <person name="MacDonald P."/>
            <person name="Magnisalis V."/>
            <person name="Maru K."/>
            <person name="Matthews C."/>
            <person name="McCusker W."/>
            <person name="McDonough S."/>
            <person name="Mehta T."/>
            <person name="Meldrim J."/>
            <person name="Meneus L."/>
            <person name="Mihai O."/>
            <person name="Mihalev A."/>
            <person name="Mihova T."/>
            <person name="Mittelman R."/>
            <person name="Mlenga V."/>
            <person name="Montmayeur A."/>
            <person name="Mulrain L."/>
            <person name="Navidi A."/>
            <person name="Naylor J."/>
            <person name="Negash T."/>
            <person name="Nguyen T."/>
            <person name="Nguyen N."/>
            <person name="Nicol R."/>
            <person name="Norbu C."/>
            <person name="Norbu N."/>
            <person name="Novod N."/>
            <person name="O'Neill B."/>
            <person name="Osman S."/>
            <person name="Markiewicz E."/>
            <person name="Oyono O.L."/>
            <person name="Patti C."/>
            <person name="Phunkhang P."/>
            <person name="Pierre F."/>
            <person name="Priest M."/>
            <person name="Raghuraman S."/>
            <person name="Rege F."/>
            <person name="Reyes R."/>
            <person name="Rise C."/>
            <person name="Rogov P."/>
            <person name="Ross K."/>
            <person name="Ryan E."/>
            <person name="Settipalli S."/>
            <person name="Shea T."/>
            <person name="Sherpa N."/>
            <person name="Shi L."/>
            <person name="Shih D."/>
            <person name="Sparrow T."/>
            <person name="Spaulding J."/>
            <person name="Stalker J."/>
            <person name="Stange-Thomann N."/>
            <person name="Stavropoulos S."/>
            <person name="Stone C."/>
            <person name="Strader C."/>
            <person name="Tesfaye S."/>
            <person name="Thomson T."/>
            <person name="Thoulutsang Y."/>
            <person name="Thoulutsang D."/>
            <person name="Topham K."/>
            <person name="Topping I."/>
            <person name="Tsamla T."/>
            <person name="Vassiliev H."/>
            <person name="Vo A."/>
            <person name="Wangchuk T."/>
            <person name="Wangdi T."/>
            <person name="Weiand M."/>
            <person name="Wilkinson J."/>
            <person name="Wilson A."/>
            <person name="Yadav S."/>
            <person name="Young G."/>
            <person name="Yu Q."/>
            <person name="Zembek L."/>
            <person name="Zhong D."/>
            <person name="Zimmer A."/>
            <person name="Zwirko Z."/>
            <person name="Jaffe D.B."/>
            <person name="Alvarez P."/>
            <person name="Brockman W."/>
            <person name="Butler J."/>
            <person name="Chin C."/>
            <person name="Gnerre S."/>
            <person name="Grabherr M."/>
            <person name="Kleber M."/>
            <person name="Mauceli E."/>
            <person name="MacCallum I."/>
        </authorList>
    </citation>
    <scope>NUCLEOTIDE SEQUENCE [LARGE SCALE GENOMIC DNA]</scope>
    <source>
        <strain evidence="2 3">TSC#14021-0224.01</strain>
    </source>
</reference>
<dbReference type="KEGG" id="der:6550519"/>
<dbReference type="PhylomeDB" id="B3NX07"/>
<evidence type="ECO:0000313" key="2">
    <source>
        <dbReference type="EMBL" id="EDV46836.1"/>
    </source>
</evidence>